<protein>
    <submittedName>
        <fullName evidence="3">Uncharacterized protein</fullName>
    </submittedName>
</protein>
<name>A0A8S8ZF55_SORMA</name>
<organism evidence="3 4">
    <name type="scientific">Sordaria macrospora</name>
    <dbReference type="NCBI Taxonomy" id="5147"/>
    <lineage>
        <taxon>Eukaryota</taxon>
        <taxon>Fungi</taxon>
        <taxon>Dikarya</taxon>
        <taxon>Ascomycota</taxon>
        <taxon>Pezizomycotina</taxon>
        <taxon>Sordariomycetes</taxon>
        <taxon>Sordariomycetidae</taxon>
        <taxon>Sordariales</taxon>
        <taxon>Sordariaceae</taxon>
        <taxon>Sordaria</taxon>
    </lineage>
</organism>
<keyword evidence="1" id="KW-0175">Coiled coil</keyword>
<evidence type="ECO:0000313" key="4">
    <source>
        <dbReference type="Proteomes" id="UP000433876"/>
    </source>
</evidence>
<feature type="coiled-coil region" evidence="1">
    <location>
        <begin position="42"/>
        <end position="76"/>
    </location>
</feature>
<dbReference type="AlphaFoldDB" id="A0A8S8ZF55"/>
<comment type="caution">
    <text evidence="3">The sequence shown here is derived from an EMBL/GenBank/DDBJ whole genome shotgun (WGS) entry which is preliminary data.</text>
</comment>
<feature type="compositionally biased region" description="Basic and acidic residues" evidence="2">
    <location>
        <begin position="255"/>
        <end position="268"/>
    </location>
</feature>
<feature type="region of interest" description="Disordered" evidence="2">
    <location>
        <begin position="222"/>
        <end position="268"/>
    </location>
</feature>
<reference evidence="3 4" key="1">
    <citation type="submission" date="2017-07" db="EMBL/GenBank/DDBJ databases">
        <title>Genome sequence of the Sordaria macrospora wild type strain R19027.</title>
        <authorList>
            <person name="Nowrousian M."/>
            <person name="Teichert I."/>
            <person name="Kueck U."/>
        </authorList>
    </citation>
    <scope>NUCLEOTIDE SEQUENCE [LARGE SCALE GENOMIC DNA]</scope>
    <source>
        <strain evidence="3 4">R19027</strain>
        <tissue evidence="3">Mycelium</tissue>
    </source>
</reference>
<gene>
    <name evidence="3" type="ORF">SMACR_01522</name>
</gene>
<feature type="region of interest" description="Disordered" evidence="2">
    <location>
        <begin position="161"/>
        <end position="184"/>
    </location>
</feature>
<evidence type="ECO:0000256" key="2">
    <source>
        <dbReference type="SAM" id="MobiDB-lite"/>
    </source>
</evidence>
<proteinExistence type="predicted"/>
<dbReference type="VEuPathDB" id="FungiDB:SMAC_01522"/>
<evidence type="ECO:0000313" key="3">
    <source>
        <dbReference type="EMBL" id="KAA8622164.1"/>
    </source>
</evidence>
<sequence>MQRMWDLGFSPGEYLGGIYPQYVRDFKEFFVDCHMWNKYIHVDESARTAERTKLRLAQAEGEVQHLRRRYEKLHKEACELKQALDERNAIVIAYNDVIIGLKEEVEQAQLVREVTKQTAASRVAALEAELRQVKKESAAQLEEERAHQQALAVELKKFKDEGAAEKSRHSNGITKLEEENDSLEEQLKKQHELLDKKVKEQRQVTASMLKFASIDDTLVKVEAQTQSTRVRNTKFKGKEEEIQNKGKPKPLPPKKLPDPKDDIFRARA</sequence>
<accession>A0A8S8ZF55</accession>
<dbReference type="Proteomes" id="UP000433876">
    <property type="component" value="Unassembled WGS sequence"/>
</dbReference>
<dbReference type="EMBL" id="NMPR01000303">
    <property type="protein sequence ID" value="KAA8622164.1"/>
    <property type="molecule type" value="Genomic_DNA"/>
</dbReference>
<evidence type="ECO:0000256" key="1">
    <source>
        <dbReference type="SAM" id="Coils"/>
    </source>
</evidence>